<name>A0A198AJX6_9BACL</name>
<organism evidence="1 2">
    <name type="scientific">Paenibacillus oryzisoli</name>
    <dbReference type="NCBI Taxonomy" id="1850517"/>
    <lineage>
        <taxon>Bacteria</taxon>
        <taxon>Bacillati</taxon>
        <taxon>Bacillota</taxon>
        <taxon>Bacilli</taxon>
        <taxon>Bacillales</taxon>
        <taxon>Paenibacillaceae</taxon>
        <taxon>Paenibacillus</taxon>
    </lineage>
</organism>
<evidence type="ECO:0000313" key="2">
    <source>
        <dbReference type="Proteomes" id="UP000078454"/>
    </source>
</evidence>
<proteinExistence type="predicted"/>
<keyword evidence="2" id="KW-1185">Reference proteome</keyword>
<sequence>MLKQRQLNVHADFERMRVFQQPISIFLQGELVGENVIIQSHDDEYVLGTNGERFVKANCQFFNKR</sequence>
<dbReference type="OrthoDB" id="2627324at2"/>
<dbReference type="EMBL" id="LYPB01000049">
    <property type="protein sequence ID" value="OAS21380.1"/>
    <property type="molecule type" value="Genomic_DNA"/>
</dbReference>
<dbReference type="AlphaFoldDB" id="A0A198AJX6"/>
<protein>
    <submittedName>
        <fullName evidence="1">Uncharacterized protein</fullName>
    </submittedName>
</protein>
<dbReference type="RefSeq" id="WP_068662951.1">
    <property type="nucleotide sequence ID" value="NZ_LYPB01000049.1"/>
</dbReference>
<comment type="caution">
    <text evidence="1">The sequence shown here is derived from an EMBL/GenBank/DDBJ whole genome shotgun (WGS) entry which is preliminary data.</text>
</comment>
<dbReference type="Proteomes" id="UP000078454">
    <property type="component" value="Unassembled WGS sequence"/>
</dbReference>
<reference evidence="1 2" key="1">
    <citation type="submission" date="2016-05" db="EMBL/GenBank/DDBJ databases">
        <title>Paenibacillus sp. 1ZS3-15 nov., isolated from the rhizosphere soil.</title>
        <authorList>
            <person name="Zhang X.X."/>
            <person name="Zhang J."/>
        </authorList>
    </citation>
    <scope>NUCLEOTIDE SEQUENCE [LARGE SCALE GENOMIC DNA]</scope>
    <source>
        <strain evidence="1 2">1ZS3-15</strain>
    </source>
</reference>
<accession>A0A198AJX6</accession>
<evidence type="ECO:0000313" key="1">
    <source>
        <dbReference type="EMBL" id="OAS21380.1"/>
    </source>
</evidence>
<gene>
    <name evidence="1" type="ORF">A8708_31425</name>
</gene>